<evidence type="ECO:0000313" key="1">
    <source>
        <dbReference type="EMBL" id="KAK7343579.1"/>
    </source>
</evidence>
<protein>
    <submittedName>
        <fullName evidence="1">Uncharacterized protein</fullName>
    </submittedName>
</protein>
<evidence type="ECO:0000313" key="2">
    <source>
        <dbReference type="Proteomes" id="UP001367508"/>
    </source>
</evidence>
<dbReference type="Proteomes" id="UP001367508">
    <property type="component" value="Unassembled WGS sequence"/>
</dbReference>
<comment type="caution">
    <text evidence="1">The sequence shown here is derived from an EMBL/GenBank/DDBJ whole genome shotgun (WGS) entry which is preliminary data.</text>
</comment>
<name>A0AAN9QPQ8_CANGL</name>
<reference evidence="1 2" key="1">
    <citation type="submission" date="2024-01" db="EMBL/GenBank/DDBJ databases">
        <title>The genomes of 5 underutilized Papilionoideae crops provide insights into root nodulation and disease resistanc.</title>
        <authorList>
            <person name="Jiang F."/>
        </authorList>
    </citation>
    <scope>NUCLEOTIDE SEQUENCE [LARGE SCALE GENOMIC DNA]</scope>
    <source>
        <strain evidence="1">LVBAO_FW01</strain>
        <tissue evidence="1">Leaves</tissue>
    </source>
</reference>
<gene>
    <name evidence="1" type="ORF">VNO77_12412</name>
</gene>
<dbReference type="AlphaFoldDB" id="A0AAN9QPQ8"/>
<sequence>MQCDGYIIDSSFLGTNLARLYNVCSSNRQSGYCGICMLQLLREDVLLLRVKTVLLFPSKQRPELKWLSPIPKKLLGRFPRGLASSLFRDGLVERP</sequence>
<organism evidence="1 2">
    <name type="scientific">Canavalia gladiata</name>
    <name type="common">Sword bean</name>
    <name type="synonym">Dolichos gladiatus</name>
    <dbReference type="NCBI Taxonomy" id="3824"/>
    <lineage>
        <taxon>Eukaryota</taxon>
        <taxon>Viridiplantae</taxon>
        <taxon>Streptophyta</taxon>
        <taxon>Embryophyta</taxon>
        <taxon>Tracheophyta</taxon>
        <taxon>Spermatophyta</taxon>
        <taxon>Magnoliopsida</taxon>
        <taxon>eudicotyledons</taxon>
        <taxon>Gunneridae</taxon>
        <taxon>Pentapetalae</taxon>
        <taxon>rosids</taxon>
        <taxon>fabids</taxon>
        <taxon>Fabales</taxon>
        <taxon>Fabaceae</taxon>
        <taxon>Papilionoideae</taxon>
        <taxon>50 kb inversion clade</taxon>
        <taxon>NPAAA clade</taxon>
        <taxon>indigoferoid/millettioid clade</taxon>
        <taxon>Phaseoleae</taxon>
        <taxon>Canavalia</taxon>
    </lineage>
</organism>
<keyword evidence="2" id="KW-1185">Reference proteome</keyword>
<dbReference type="EMBL" id="JAYMYQ010000003">
    <property type="protein sequence ID" value="KAK7343579.1"/>
    <property type="molecule type" value="Genomic_DNA"/>
</dbReference>
<proteinExistence type="predicted"/>
<accession>A0AAN9QPQ8</accession>